<proteinExistence type="predicted"/>
<sequence length="336" mass="37033">MVSPTPRPSNLKYEEQQLPDVLRNFSKVTLKVVSTVTSETIISMRFLKRTICCSVSSPASPAGGGGAAKSQYDDDLFVSQVSPNEYATIPNDGITIRVYSRKVGGYGRSQAPQWSAEVVRSNTMEALPLLLVIFCLLATGQACSPNGACGCCGCRAKARARAAKTHDAEMQVPSPEDDGNIFGLSIWNRTDLRVDQETLPLLTNPNHLFHRCCEERALPKACRQLCHFNAYTKQALEDIYLGHSECPLEFVPEIQFCSAQGMDQRKCCVESGVGESLAGGKCVLFCDQTPDKFTPVDHSYLPCVEKLEPMKRCFYDGIGARARRHFGKDSRGIQEF</sequence>
<dbReference type="Pfam" id="PF01682">
    <property type="entry name" value="DB"/>
    <property type="match status" value="1"/>
</dbReference>
<name>A0AA36FQD0_9BILA</name>
<gene>
    <name evidence="2" type="ORF">MSPICULIGERA_LOCUS2326</name>
</gene>
<accession>A0AA36FQD0</accession>
<reference evidence="2" key="1">
    <citation type="submission" date="2023-06" db="EMBL/GenBank/DDBJ databases">
        <authorList>
            <person name="Delattre M."/>
        </authorList>
    </citation>
    <scope>NUCLEOTIDE SEQUENCE</scope>
    <source>
        <strain evidence="2">AF72</strain>
    </source>
</reference>
<dbReference type="PANTHER" id="PTHR46705:SF14">
    <property type="entry name" value="DOMAIN OF UNKNOWN FUNCTION DB DOMAIN-CONTAINING PROTEIN"/>
    <property type="match status" value="1"/>
</dbReference>
<dbReference type="Proteomes" id="UP001177023">
    <property type="component" value="Unassembled WGS sequence"/>
</dbReference>
<evidence type="ECO:0000259" key="1">
    <source>
        <dbReference type="Pfam" id="PF01682"/>
    </source>
</evidence>
<dbReference type="AlphaFoldDB" id="A0AA36FQD0"/>
<evidence type="ECO:0000313" key="2">
    <source>
        <dbReference type="EMBL" id="CAJ0563072.1"/>
    </source>
</evidence>
<keyword evidence="3" id="KW-1185">Reference proteome</keyword>
<dbReference type="InterPro" id="IPR002602">
    <property type="entry name" value="DB"/>
</dbReference>
<organism evidence="2 3">
    <name type="scientific">Mesorhabditis spiculigera</name>
    <dbReference type="NCBI Taxonomy" id="96644"/>
    <lineage>
        <taxon>Eukaryota</taxon>
        <taxon>Metazoa</taxon>
        <taxon>Ecdysozoa</taxon>
        <taxon>Nematoda</taxon>
        <taxon>Chromadorea</taxon>
        <taxon>Rhabditida</taxon>
        <taxon>Rhabditina</taxon>
        <taxon>Rhabditomorpha</taxon>
        <taxon>Rhabditoidea</taxon>
        <taxon>Rhabditidae</taxon>
        <taxon>Mesorhabditinae</taxon>
        <taxon>Mesorhabditis</taxon>
    </lineage>
</organism>
<comment type="caution">
    <text evidence="2">The sequence shown here is derived from an EMBL/GenBank/DDBJ whole genome shotgun (WGS) entry which is preliminary data.</text>
</comment>
<evidence type="ECO:0000313" key="3">
    <source>
        <dbReference type="Proteomes" id="UP001177023"/>
    </source>
</evidence>
<feature type="domain" description="Domain of unknown function DB" evidence="1">
    <location>
        <begin position="212"/>
        <end position="314"/>
    </location>
</feature>
<dbReference type="EMBL" id="CATQJA010000679">
    <property type="protein sequence ID" value="CAJ0563072.1"/>
    <property type="molecule type" value="Genomic_DNA"/>
</dbReference>
<protein>
    <recommendedName>
        <fullName evidence="1">Domain of unknown function DB domain-containing protein</fullName>
    </recommendedName>
</protein>
<feature type="non-terminal residue" evidence="2">
    <location>
        <position position="1"/>
    </location>
</feature>
<dbReference type="PANTHER" id="PTHR46705">
    <property type="entry name" value="PROTEIN CBG09805"/>
    <property type="match status" value="1"/>
</dbReference>